<proteinExistence type="predicted"/>
<dbReference type="GO" id="GO:0008270">
    <property type="term" value="F:zinc ion binding"/>
    <property type="evidence" value="ECO:0007669"/>
    <property type="project" value="UniProtKB-KW"/>
</dbReference>
<dbReference type="SUPFAM" id="SSF57850">
    <property type="entry name" value="RING/U-box"/>
    <property type="match status" value="1"/>
</dbReference>
<keyword evidence="2 4" id="KW-0863">Zinc-finger</keyword>
<protein>
    <recommendedName>
        <fullName evidence="5">RING-type domain-containing protein</fullName>
    </recommendedName>
</protein>
<reference evidence="6" key="1">
    <citation type="submission" date="2021-02" db="EMBL/GenBank/DDBJ databases">
        <authorList>
            <person name="Dougan E. K."/>
            <person name="Rhodes N."/>
            <person name="Thang M."/>
            <person name="Chan C."/>
        </authorList>
    </citation>
    <scope>NUCLEOTIDE SEQUENCE</scope>
</reference>
<feature type="domain" description="RING-type" evidence="5">
    <location>
        <begin position="142"/>
        <end position="179"/>
    </location>
</feature>
<dbReference type="PROSITE" id="PS50089">
    <property type="entry name" value="ZF_RING_2"/>
    <property type="match status" value="1"/>
</dbReference>
<evidence type="ECO:0000256" key="3">
    <source>
        <dbReference type="ARBA" id="ARBA00022833"/>
    </source>
</evidence>
<dbReference type="InterPro" id="IPR001841">
    <property type="entry name" value="Znf_RING"/>
</dbReference>
<evidence type="ECO:0000313" key="7">
    <source>
        <dbReference type="Proteomes" id="UP000626109"/>
    </source>
</evidence>
<evidence type="ECO:0000256" key="4">
    <source>
        <dbReference type="PROSITE-ProRule" id="PRU00175"/>
    </source>
</evidence>
<gene>
    <name evidence="6" type="ORF">PGLA2088_LOCUS38349</name>
</gene>
<dbReference type="PROSITE" id="PS00518">
    <property type="entry name" value="ZF_RING_1"/>
    <property type="match status" value="1"/>
</dbReference>
<evidence type="ECO:0000256" key="1">
    <source>
        <dbReference type="ARBA" id="ARBA00022723"/>
    </source>
</evidence>
<evidence type="ECO:0000313" key="6">
    <source>
        <dbReference type="EMBL" id="CAE8715094.1"/>
    </source>
</evidence>
<dbReference type="AlphaFoldDB" id="A0A813L2G6"/>
<keyword evidence="1" id="KW-0479">Metal-binding</keyword>
<evidence type="ECO:0000259" key="5">
    <source>
        <dbReference type="PROSITE" id="PS50089"/>
    </source>
</evidence>
<accession>A0A813L2G6</accession>
<dbReference type="InterPro" id="IPR017907">
    <property type="entry name" value="Znf_RING_CS"/>
</dbReference>
<organism evidence="6 7">
    <name type="scientific">Polarella glacialis</name>
    <name type="common">Dinoflagellate</name>
    <dbReference type="NCBI Taxonomy" id="89957"/>
    <lineage>
        <taxon>Eukaryota</taxon>
        <taxon>Sar</taxon>
        <taxon>Alveolata</taxon>
        <taxon>Dinophyceae</taxon>
        <taxon>Suessiales</taxon>
        <taxon>Suessiaceae</taxon>
        <taxon>Polarella</taxon>
    </lineage>
</organism>
<dbReference type="EMBL" id="CAJNNW010032717">
    <property type="protein sequence ID" value="CAE8715094.1"/>
    <property type="molecule type" value="Genomic_DNA"/>
</dbReference>
<comment type="caution">
    <text evidence="6">The sequence shown here is derived from an EMBL/GenBank/DDBJ whole genome shotgun (WGS) entry which is preliminary data.</text>
</comment>
<dbReference type="SMART" id="SM00184">
    <property type="entry name" value="RING"/>
    <property type="match status" value="1"/>
</dbReference>
<dbReference type="Gene3D" id="3.30.40.10">
    <property type="entry name" value="Zinc/RING finger domain, C3HC4 (zinc finger)"/>
    <property type="match status" value="1"/>
</dbReference>
<dbReference type="InterPro" id="IPR013083">
    <property type="entry name" value="Znf_RING/FYVE/PHD"/>
</dbReference>
<name>A0A813L2G6_POLGL</name>
<sequence length="190" mass="20640">MAFLPTLKQAMRDAEEARGIEQQLACHALVERFKAQCLEAANCDETSCELCDNGFFTVGSRFTHGVHTKASFQDVFVESVQTLLDEEFGHDSKGCRNATIALSGTVFSSGVAGIKMTARWPHPKPSILLKLPPCASNLCQQCCVCLECVPVVAIKPCGHLICTLCVANFPQGRRCPVCRELVSGSQNLFS</sequence>
<keyword evidence="3" id="KW-0862">Zinc</keyword>
<dbReference type="Pfam" id="PF13920">
    <property type="entry name" value="zf-C3HC4_3"/>
    <property type="match status" value="1"/>
</dbReference>
<evidence type="ECO:0000256" key="2">
    <source>
        <dbReference type="ARBA" id="ARBA00022771"/>
    </source>
</evidence>
<dbReference type="Proteomes" id="UP000626109">
    <property type="component" value="Unassembled WGS sequence"/>
</dbReference>